<comment type="subcellular location">
    <subcellularLocation>
        <location evidence="1">Nucleus</location>
    </subcellularLocation>
</comment>
<gene>
    <name evidence="10" type="primary">LOC106805701</name>
</gene>
<feature type="domain" description="C2H2-type" evidence="8">
    <location>
        <begin position="173"/>
        <end position="195"/>
    </location>
</feature>
<evidence type="ECO:0000313" key="9">
    <source>
        <dbReference type="Proteomes" id="UP000695022"/>
    </source>
</evidence>
<dbReference type="RefSeq" id="XP_014662889.1">
    <property type="nucleotide sequence ID" value="XM_014807403.1"/>
</dbReference>
<dbReference type="PANTHER" id="PTHR23067:SF14">
    <property type="entry name" value="C2H2-TYPE DOMAIN-CONTAINING PROTEIN"/>
    <property type="match status" value="1"/>
</dbReference>
<evidence type="ECO:0000256" key="7">
    <source>
        <dbReference type="SAM" id="MobiDB-lite"/>
    </source>
</evidence>
<evidence type="ECO:0000313" key="10">
    <source>
        <dbReference type="RefSeq" id="XP_014662889.1"/>
    </source>
</evidence>
<organism evidence="9 10">
    <name type="scientific">Priapulus caudatus</name>
    <name type="common">Priapulid worm</name>
    <dbReference type="NCBI Taxonomy" id="37621"/>
    <lineage>
        <taxon>Eukaryota</taxon>
        <taxon>Metazoa</taxon>
        <taxon>Ecdysozoa</taxon>
        <taxon>Scalidophora</taxon>
        <taxon>Priapulida</taxon>
        <taxon>Priapulimorpha</taxon>
        <taxon>Priapulimorphida</taxon>
        <taxon>Priapulidae</taxon>
        <taxon>Priapulus</taxon>
    </lineage>
</organism>
<dbReference type="InterPro" id="IPR051845">
    <property type="entry name" value="Znf385"/>
</dbReference>
<dbReference type="Pfam" id="PF12874">
    <property type="entry name" value="zf-met"/>
    <property type="match status" value="4"/>
</dbReference>
<protein>
    <submittedName>
        <fullName evidence="10">Zinc finger protein 346-like</fullName>
    </submittedName>
</protein>
<keyword evidence="2" id="KW-0479">Metal-binding</keyword>
<feature type="compositionally biased region" description="Low complexity" evidence="7">
    <location>
        <begin position="282"/>
        <end position="291"/>
    </location>
</feature>
<keyword evidence="6" id="KW-0539">Nucleus</keyword>
<keyword evidence="9" id="KW-1185">Reference proteome</keyword>
<feature type="region of interest" description="Disordered" evidence="7">
    <location>
        <begin position="1"/>
        <end position="66"/>
    </location>
</feature>
<dbReference type="GeneID" id="106805701"/>
<dbReference type="SMART" id="SM00355">
    <property type="entry name" value="ZnF_C2H2"/>
    <property type="match status" value="4"/>
</dbReference>
<dbReference type="SMART" id="SM00451">
    <property type="entry name" value="ZnF_U1"/>
    <property type="match status" value="4"/>
</dbReference>
<dbReference type="InterPro" id="IPR036236">
    <property type="entry name" value="Znf_C2H2_sf"/>
</dbReference>
<dbReference type="PANTHER" id="PTHR23067">
    <property type="entry name" value="DOUBLE-STRANDED RNA-BINDING ZINC FINGER PROTEIN"/>
    <property type="match status" value="1"/>
</dbReference>
<feature type="region of interest" description="Disordered" evidence="7">
    <location>
        <begin position="259"/>
        <end position="301"/>
    </location>
</feature>
<evidence type="ECO:0000256" key="4">
    <source>
        <dbReference type="ARBA" id="ARBA00022771"/>
    </source>
</evidence>
<proteinExistence type="predicted"/>
<dbReference type="InterPro" id="IPR013087">
    <property type="entry name" value="Znf_C2H2_type"/>
</dbReference>
<feature type="compositionally biased region" description="Basic and acidic residues" evidence="7">
    <location>
        <begin position="364"/>
        <end position="376"/>
    </location>
</feature>
<evidence type="ECO:0000256" key="2">
    <source>
        <dbReference type="ARBA" id="ARBA00022723"/>
    </source>
</evidence>
<dbReference type="SUPFAM" id="SSF57667">
    <property type="entry name" value="beta-beta-alpha zinc fingers"/>
    <property type="match status" value="4"/>
</dbReference>
<feature type="domain" description="C2H2-type" evidence="8">
    <location>
        <begin position="349"/>
        <end position="371"/>
    </location>
</feature>
<reference evidence="10" key="1">
    <citation type="submission" date="2025-08" db="UniProtKB">
        <authorList>
            <consortium name="RefSeq"/>
        </authorList>
    </citation>
    <scope>IDENTIFICATION</scope>
</reference>
<evidence type="ECO:0000256" key="1">
    <source>
        <dbReference type="ARBA" id="ARBA00004123"/>
    </source>
</evidence>
<feature type="region of interest" description="Disordered" evidence="7">
    <location>
        <begin position="363"/>
        <end position="395"/>
    </location>
</feature>
<feature type="region of interest" description="Disordered" evidence="7">
    <location>
        <begin position="99"/>
        <end position="163"/>
    </location>
</feature>
<feature type="region of interest" description="Disordered" evidence="7">
    <location>
        <begin position="433"/>
        <end position="497"/>
    </location>
</feature>
<name>A0ABM1DSG8_PRICU</name>
<evidence type="ECO:0000256" key="3">
    <source>
        <dbReference type="ARBA" id="ARBA00022737"/>
    </source>
</evidence>
<dbReference type="Gene3D" id="3.30.160.60">
    <property type="entry name" value="Classic Zinc Finger"/>
    <property type="match status" value="4"/>
</dbReference>
<evidence type="ECO:0000256" key="5">
    <source>
        <dbReference type="ARBA" id="ARBA00022833"/>
    </source>
</evidence>
<feature type="region of interest" description="Disordered" evidence="7">
    <location>
        <begin position="192"/>
        <end position="223"/>
    </location>
</feature>
<dbReference type="PROSITE" id="PS00028">
    <property type="entry name" value="ZINC_FINGER_C2H2_1"/>
    <property type="match status" value="3"/>
</dbReference>
<keyword evidence="5" id="KW-0862">Zinc</keyword>
<keyword evidence="4" id="KW-0863">Zinc-finger</keyword>
<keyword evidence="3" id="KW-0677">Repeat</keyword>
<accession>A0ABM1DSG8</accession>
<feature type="compositionally biased region" description="Polar residues" evidence="7">
    <location>
        <begin position="437"/>
        <end position="497"/>
    </location>
</feature>
<evidence type="ECO:0000256" key="6">
    <source>
        <dbReference type="ARBA" id="ARBA00023242"/>
    </source>
</evidence>
<evidence type="ECO:0000259" key="8">
    <source>
        <dbReference type="PROSITE" id="PS00028"/>
    </source>
</evidence>
<feature type="domain" description="C2H2-type" evidence="8">
    <location>
        <begin position="76"/>
        <end position="98"/>
    </location>
</feature>
<feature type="compositionally biased region" description="Low complexity" evidence="7">
    <location>
        <begin position="21"/>
        <end position="33"/>
    </location>
</feature>
<dbReference type="InterPro" id="IPR003604">
    <property type="entry name" value="Matrin/U1-like-C_Znf_C2H2"/>
</dbReference>
<sequence length="497" mass="53910">MADTEGKTVGSANDAGVKAETSGTTVTSVDTVTNAPGETNSGADGHVNDKAEQQRIQLKKALQVGDDKPSVASFLCDVCGVSLNSKSQLEQHLLGGKHQRALEQQNKSGTASPTVAPISAQKHSKPTNPTISEKPQPSQQPGMPLPPYIHPTRQSQSGPPGTGSMLENGWFYCSSCDVTVNSACQLQQHLSSRRHLAGGRSGKSADETSKQGNPPAGKAATRVAGASVGQEALSLNVTGNLFCKVCDVATNSVIQYEQHMGSQKHRDRVNGEPPKQWKAKSSKPSQAASQPFGSRPGQPYYYKRPQEEWMDANSSETDPTNQSKVDQYLTNFAEQQPLSARDQIMRYNCTICNVSLNSLKQRNQHMESKKHKDQESRVGSGGPTLDPSGADGLHQAEGGWERELGWTQSKELPVWHAESGWEQQDKKSDFIMDYLPNQEQQGLGRNNSSGTESWGNPHQEQIKTNSIGKWNTPMASSNDARPPTATENWSSAQHMPQ</sequence>
<dbReference type="Proteomes" id="UP000695022">
    <property type="component" value="Unplaced"/>
</dbReference>
<feature type="compositionally biased region" description="Polar residues" evidence="7">
    <location>
        <begin position="126"/>
        <end position="141"/>
    </location>
</feature>
<feature type="compositionally biased region" description="Polar residues" evidence="7">
    <location>
        <begin position="102"/>
        <end position="113"/>
    </location>
</feature>